<dbReference type="RefSeq" id="WP_146157028.1">
    <property type="nucleotide sequence ID" value="NZ_JAERMS010000042.1"/>
</dbReference>
<feature type="chain" id="PRO_5046149457" evidence="1">
    <location>
        <begin position="25"/>
        <end position="444"/>
    </location>
</feature>
<accession>A0ABS3M7N0</accession>
<keyword evidence="3" id="KW-1185">Reference proteome</keyword>
<dbReference type="EMBL" id="JAERMS010000042">
    <property type="protein sequence ID" value="MBO1364193.1"/>
    <property type="molecule type" value="Genomic_DNA"/>
</dbReference>
<name>A0ABS3M7N0_9BACT</name>
<gene>
    <name evidence="2" type="ORF">JHU38_10525</name>
</gene>
<dbReference type="InterPro" id="IPR013783">
    <property type="entry name" value="Ig-like_fold"/>
</dbReference>
<evidence type="ECO:0000256" key="1">
    <source>
        <dbReference type="SAM" id="SignalP"/>
    </source>
</evidence>
<dbReference type="SUPFAM" id="SSF52833">
    <property type="entry name" value="Thioredoxin-like"/>
    <property type="match status" value="1"/>
</dbReference>
<reference evidence="2 3" key="1">
    <citation type="submission" date="2021-01" db="EMBL/GenBank/DDBJ databases">
        <title>Prevotella A2931 sp. nov.</title>
        <authorList>
            <person name="Buhl M."/>
            <person name="Oberhettinger P."/>
        </authorList>
    </citation>
    <scope>NUCLEOTIDE SEQUENCE [LARGE SCALE GENOMIC DNA]</scope>
    <source>
        <strain evidence="2 3">A2931</strain>
    </source>
</reference>
<sequence length="444" mass="49094">MIKRTYLRVVVTFLLTLLHTSIYAAALQVSGGYNNSISPVSMRKALVGINSEGVDAPVSLVNYGDSEVKNIEYTLSFGNEVIETKELSLPQAITSHDSQLINIHVSPHTKISVTELTFNVTKVNGQPNGATIPYTTITRMTLTQVPKRKVVAEAYTAMWCGNCPGAIALLENLTHTFPDEFIGISVHSNREPLHCPSYQSQKNRYNRYPTVMFDRTTNFTYFNAASTFMSEKEKGAELDVKVSAVWDEKKNNISVTSETIFRIDMAEAPYALAYVLTADELQHSSYYQKNYYSGNTADLGITKEMDFFINSPGFIRGMKFNHVAISAMGIDTGITGSLKPSAVADEVQTHKVSFNNISQYRTIQDKTKLHVCVLVINTKTKEIVNANRCTISDATATGIDTTTNTTEAIEVARYNAAGCRISQPTSGLNFVKYSDGRTVKELVK</sequence>
<dbReference type="Proteomes" id="UP000664265">
    <property type="component" value="Unassembled WGS sequence"/>
</dbReference>
<protein>
    <submittedName>
        <fullName evidence="2">Thioredoxin family protein</fullName>
    </submittedName>
</protein>
<organism evidence="2 3">
    <name type="scientific">Prevotella illustrans</name>
    <dbReference type="NCBI Taxonomy" id="2800387"/>
    <lineage>
        <taxon>Bacteria</taxon>
        <taxon>Pseudomonadati</taxon>
        <taxon>Bacteroidota</taxon>
        <taxon>Bacteroidia</taxon>
        <taxon>Bacteroidales</taxon>
        <taxon>Prevotellaceae</taxon>
        <taxon>Prevotella</taxon>
    </lineage>
</organism>
<proteinExistence type="predicted"/>
<dbReference type="InterPro" id="IPR036249">
    <property type="entry name" value="Thioredoxin-like_sf"/>
</dbReference>
<dbReference type="Gene3D" id="2.60.40.10">
    <property type="entry name" value="Immunoglobulins"/>
    <property type="match status" value="1"/>
</dbReference>
<keyword evidence="1" id="KW-0732">Signal</keyword>
<feature type="signal peptide" evidence="1">
    <location>
        <begin position="1"/>
        <end position="24"/>
    </location>
</feature>
<evidence type="ECO:0000313" key="2">
    <source>
        <dbReference type="EMBL" id="MBO1364193.1"/>
    </source>
</evidence>
<evidence type="ECO:0000313" key="3">
    <source>
        <dbReference type="Proteomes" id="UP000664265"/>
    </source>
</evidence>
<comment type="caution">
    <text evidence="2">The sequence shown here is derived from an EMBL/GenBank/DDBJ whole genome shotgun (WGS) entry which is preliminary data.</text>
</comment>